<proteinExistence type="predicted"/>
<name>A0ABW1VPJ9_9GAMM</name>
<accession>A0ABW1VPJ9</accession>
<sequence>MSIVTAERRIPQLRVLPVTGGKTPVIYCYVVMVHGEWVPVNHSFAEWAVGNVALLKPGAAYGRRGH</sequence>
<dbReference type="EMBL" id="JBHSUC010000006">
    <property type="protein sequence ID" value="MFC6361928.1"/>
    <property type="molecule type" value="Genomic_DNA"/>
</dbReference>
<dbReference type="RefSeq" id="WP_343876798.1">
    <property type="nucleotide sequence ID" value="NZ_BAAAFW010000037.1"/>
</dbReference>
<evidence type="ECO:0000313" key="1">
    <source>
        <dbReference type="EMBL" id="MFC6361928.1"/>
    </source>
</evidence>
<keyword evidence="2" id="KW-1185">Reference proteome</keyword>
<protein>
    <submittedName>
        <fullName evidence="1">Uncharacterized protein</fullName>
    </submittedName>
</protein>
<comment type="caution">
    <text evidence="1">The sequence shown here is derived from an EMBL/GenBank/DDBJ whole genome shotgun (WGS) entry which is preliminary data.</text>
</comment>
<reference evidence="2" key="1">
    <citation type="journal article" date="2019" name="Int. J. Syst. Evol. Microbiol.">
        <title>The Global Catalogue of Microorganisms (GCM) 10K type strain sequencing project: providing services to taxonomists for standard genome sequencing and annotation.</title>
        <authorList>
            <consortium name="The Broad Institute Genomics Platform"/>
            <consortium name="The Broad Institute Genome Sequencing Center for Infectious Disease"/>
            <person name="Wu L."/>
            <person name="Ma J."/>
        </authorList>
    </citation>
    <scope>NUCLEOTIDE SEQUENCE [LARGE SCALE GENOMIC DNA]</scope>
    <source>
        <strain evidence="2">CGMCC 4.1530</strain>
    </source>
</reference>
<evidence type="ECO:0000313" key="2">
    <source>
        <dbReference type="Proteomes" id="UP001596215"/>
    </source>
</evidence>
<gene>
    <name evidence="1" type="ORF">ACFP73_07420</name>
</gene>
<organism evidence="1 2">
    <name type="scientific">Tatumella punctata</name>
    <dbReference type="NCBI Taxonomy" id="399969"/>
    <lineage>
        <taxon>Bacteria</taxon>
        <taxon>Pseudomonadati</taxon>
        <taxon>Pseudomonadota</taxon>
        <taxon>Gammaproteobacteria</taxon>
        <taxon>Enterobacterales</taxon>
        <taxon>Erwiniaceae</taxon>
        <taxon>Tatumella</taxon>
    </lineage>
</organism>
<dbReference type="Proteomes" id="UP001596215">
    <property type="component" value="Unassembled WGS sequence"/>
</dbReference>